<dbReference type="Proteomes" id="UP001286174">
    <property type="component" value="Unassembled WGS sequence"/>
</dbReference>
<dbReference type="GO" id="GO:0046983">
    <property type="term" value="F:protein dimerization activity"/>
    <property type="evidence" value="ECO:0007669"/>
    <property type="project" value="InterPro"/>
</dbReference>
<name>A0AB35U4X2_9FIRM</name>
<evidence type="ECO:0000313" key="15">
    <source>
        <dbReference type="EMBL" id="MDX8419422.1"/>
    </source>
</evidence>
<keyword evidence="9" id="KW-0457">Lysine biosynthesis</keyword>
<dbReference type="GO" id="GO:0009088">
    <property type="term" value="P:threonine biosynthetic process"/>
    <property type="evidence" value="ECO:0007669"/>
    <property type="project" value="UniProtKB-UniRule"/>
</dbReference>
<comment type="catalytic activity">
    <reaction evidence="11">
        <text>L-aspartate 4-semialdehyde + phosphate + NADP(+) = 4-phospho-L-aspartate + NADPH + H(+)</text>
        <dbReference type="Rhea" id="RHEA:24284"/>
        <dbReference type="ChEBI" id="CHEBI:15378"/>
        <dbReference type="ChEBI" id="CHEBI:43474"/>
        <dbReference type="ChEBI" id="CHEBI:57535"/>
        <dbReference type="ChEBI" id="CHEBI:57783"/>
        <dbReference type="ChEBI" id="CHEBI:58349"/>
        <dbReference type="ChEBI" id="CHEBI:537519"/>
        <dbReference type="EC" id="1.2.1.11"/>
    </reaction>
</comment>
<evidence type="ECO:0000256" key="7">
    <source>
        <dbReference type="ARBA" id="ARBA00022915"/>
    </source>
</evidence>
<reference evidence="15 16" key="1">
    <citation type="submission" date="2022-03" db="EMBL/GenBank/DDBJ databases">
        <title>Novel taxa within the pig intestine.</title>
        <authorList>
            <person name="Wylensek D."/>
            <person name="Bishof K."/>
            <person name="Afrizal A."/>
            <person name="Clavel T."/>
        </authorList>
    </citation>
    <scope>NUCLEOTIDE SEQUENCE [LARGE SCALE GENOMIC DNA]</scope>
    <source>
        <strain evidence="15 16">CLA-KB-P133</strain>
    </source>
</reference>
<keyword evidence="5" id="KW-0791">Threonine biosynthesis</keyword>
<evidence type="ECO:0000256" key="8">
    <source>
        <dbReference type="ARBA" id="ARBA00023002"/>
    </source>
</evidence>
<keyword evidence="6" id="KW-0521">NADP</keyword>
<dbReference type="GO" id="GO:0019877">
    <property type="term" value="P:diaminopimelate biosynthetic process"/>
    <property type="evidence" value="ECO:0007669"/>
    <property type="project" value="UniProtKB-KW"/>
</dbReference>
<dbReference type="Pfam" id="PF01118">
    <property type="entry name" value="Semialdhyde_dh"/>
    <property type="match status" value="1"/>
</dbReference>
<keyword evidence="8 15" id="KW-0560">Oxidoreductase</keyword>
<dbReference type="GO" id="GO:0009089">
    <property type="term" value="P:lysine biosynthetic process via diaminopimelate"/>
    <property type="evidence" value="ECO:0007669"/>
    <property type="project" value="UniProtKB-UniRule"/>
</dbReference>
<organism evidence="15 16">
    <name type="scientific">Grylomicrobium aquisgranensis</name>
    <dbReference type="NCBI Taxonomy" id="2926318"/>
    <lineage>
        <taxon>Bacteria</taxon>
        <taxon>Bacillati</taxon>
        <taxon>Bacillota</taxon>
        <taxon>Erysipelotrichia</taxon>
        <taxon>Erysipelotrichales</taxon>
        <taxon>Erysipelotrichaceae</taxon>
        <taxon>Grylomicrobium</taxon>
    </lineage>
</organism>
<dbReference type="Gene3D" id="3.40.50.720">
    <property type="entry name" value="NAD(P)-binding Rossmann-like Domain"/>
    <property type="match status" value="1"/>
</dbReference>
<protein>
    <recommendedName>
        <fullName evidence="3 12">Aspartate-semialdehyde dehydrogenase</fullName>
        <ecNumber evidence="3 12">1.2.1.11</ecNumber>
    </recommendedName>
</protein>
<dbReference type="Gene3D" id="3.30.360.10">
    <property type="entry name" value="Dihydrodipicolinate Reductase, domain 2"/>
    <property type="match status" value="1"/>
</dbReference>
<dbReference type="SUPFAM" id="SSF51735">
    <property type="entry name" value="NAD(P)-binding Rossmann-fold domains"/>
    <property type="match status" value="1"/>
</dbReference>
<evidence type="ECO:0000256" key="11">
    <source>
        <dbReference type="ARBA" id="ARBA00047891"/>
    </source>
</evidence>
<evidence type="ECO:0000256" key="2">
    <source>
        <dbReference type="ARBA" id="ARBA00011738"/>
    </source>
</evidence>
<dbReference type="NCBIfam" id="NF011456">
    <property type="entry name" value="PRK14874.1"/>
    <property type="match status" value="1"/>
</dbReference>
<comment type="subunit">
    <text evidence="2">Homodimer.</text>
</comment>
<gene>
    <name evidence="15" type="ORF">MOZ60_04850</name>
</gene>
<dbReference type="InterPro" id="IPR000534">
    <property type="entry name" value="Semialdehyde_DH_NAD-bd"/>
</dbReference>
<dbReference type="EMBL" id="JALBUR010000008">
    <property type="protein sequence ID" value="MDX8419422.1"/>
    <property type="molecule type" value="Genomic_DNA"/>
</dbReference>
<dbReference type="RefSeq" id="WP_370595855.1">
    <property type="nucleotide sequence ID" value="NZ_JALBUR010000008.1"/>
</dbReference>
<evidence type="ECO:0000256" key="10">
    <source>
        <dbReference type="ARBA" id="ARBA00023167"/>
    </source>
</evidence>
<accession>A0AB35U4X2</accession>
<evidence type="ECO:0000256" key="9">
    <source>
        <dbReference type="ARBA" id="ARBA00023154"/>
    </source>
</evidence>
<proteinExistence type="inferred from homology"/>
<evidence type="ECO:0000256" key="5">
    <source>
        <dbReference type="ARBA" id="ARBA00022697"/>
    </source>
</evidence>
<comment type="caution">
    <text evidence="15">The sequence shown here is derived from an EMBL/GenBank/DDBJ whole genome shotgun (WGS) entry which is preliminary data.</text>
</comment>
<dbReference type="SUPFAM" id="SSF55347">
    <property type="entry name" value="Glyceraldehyde-3-phosphate dehydrogenase-like, C-terminal domain"/>
    <property type="match status" value="1"/>
</dbReference>
<dbReference type="GO" id="GO:0051287">
    <property type="term" value="F:NAD binding"/>
    <property type="evidence" value="ECO:0007669"/>
    <property type="project" value="InterPro"/>
</dbReference>
<keyword evidence="16" id="KW-1185">Reference proteome</keyword>
<evidence type="ECO:0000259" key="14">
    <source>
        <dbReference type="SMART" id="SM00859"/>
    </source>
</evidence>
<comment type="similarity">
    <text evidence="1">Belongs to the aspartate-semialdehyde dehydrogenase family.</text>
</comment>
<dbReference type="InterPro" id="IPR036291">
    <property type="entry name" value="NAD(P)-bd_dom_sf"/>
</dbReference>
<dbReference type="PANTHER" id="PTHR46278:SF2">
    <property type="entry name" value="ASPARTATE-SEMIALDEHYDE DEHYDROGENASE"/>
    <property type="match status" value="1"/>
</dbReference>
<dbReference type="GO" id="GO:0009086">
    <property type="term" value="P:methionine biosynthetic process"/>
    <property type="evidence" value="ECO:0007669"/>
    <property type="project" value="UniProtKB-UniRule"/>
</dbReference>
<dbReference type="EC" id="1.2.1.11" evidence="3 12"/>
<evidence type="ECO:0000313" key="16">
    <source>
        <dbReference type="Proteomes" id="UP001286174"/>
    </source>
</evidence>
<evidence type="ECO:0000256" key="13">
    <source>
        <dbReference type="PIRSR" id="PIRSR000148-1"/>
    </source>
</evidence>
<dbReference type="GO" id="GO:0009097">
    <property type="term" value="P:isoleucine biosynthetic process"/>
    <property type="evidence" value="ECO:0007669"/>
    <property type="project" value="UniProtKB-UniRule"/>
</dbReference>
<dbReference type="AlphaFoldDB" id="A0AB35U4X2"/>
<feature type="domain" description="Semialdehyde dehydrogenase NAD-binding" evidence="14">
    <location>
        <begin position="2"/>
        <end position="117"/>
    </location>
</feature>
<dbReference type="GO" id="GO:0050661">
    <property type="term" value="F:NADP binding"/>
    <property type="evidence" value="ECO:0007669"/>
    <property type="project" value="InterPro"/>
</dbReference>
<evidence type="ECO:0000256" key="3">
    <source>
        <dbReference type="ARBA" id="ARBA00013120"/>
    </source>
</evidence>
<sequence length="327" mass="35701">MKVGIVGATGAVGRQMLDCLAERKIDCEEIRLFASERSHGTLIPYGNDQLMVDVVKPGCFDGLDFVLGAVSNDLSKQFRPLIEKAGAVYIDNSSAFRLEKDVPLVVPEINGEDSLHHHGTIANPNCSTIITYMAIAPIARLSKLVSLTASTYQAVSGAGMKGIAELSTEVEDVRQGREITPHVFPAQIAYNCIADIGSMTDNGYTTEEMKMLNEGRKIMHLPDLKVTCTCVRVPVFRSHAISACAVFEDRLDLDEVKKAISAFDGDVYDDEVPTPLMTSNQDKVYVGRLRRDLVNDNGIALWCCGDQIRKGAAANAVEIMEYVCKHA</sequence>
<keyword evidence="4" id="KW-0028">Amino-acid biosynthesis</keyword>
<dbReference type="CDD" id="cd18131">
    <property type="entry name" value="ASADH_C_bac_euk_like"/>
    <property type="match status" value="1"/>
</dbReference>
<dbReference type="NCBIfam" id="TIGR01296">
    <property type="entry name" value="asd_B"/>
    <property type="match status" value="1"/>
</dbReference>
<dbReference type="PIRSF" id="PIRSF000148">
    <property type="entry name" value="ASA_dh"/>
    <property type="match status" value="1"/>
</dbReference>
<dbReference type="Pfam" id="PF02774">
    <property type="entry name" value="Semialdhyde_dhC"/>
    <property type="match status" value="1"/>
</dbReference>
<evidence type="ECO:0000256" key="1">
    <source>
        <dbReference type="ARBA" id="ARBA00010584"/>
    </source>
</evidence>
<feature type="active site" description="Proton acceptor" evidence="13">
    <location>
        <position position="239"/>
    </location>
</feature>
<feature type="active site" description="Acyl-thioester intermediate" evidence="13">
    <location>
        <position position="126"/>
    </location>
</feature>
<keyword evidence="10" id="KW-0486">Methionine biosynthesis</keyword>
<evidence type="ECO:0000256" key="12">
    <source>
        <dbReference type="NCBIfam" id="TIGR01296"/>
    </source>
</evidence>
<dbReference type="SMART" id="SM00859">
    <property type="entry name" value="Semialdhyde_dh"/>
    <property type="match status" value="1"/>
</dbReference>
<dbReference type="PANTHER" id="PTHR46278">
    <property type="entry name" value="DEHYDROGENASE, PUTATIVE-RELATED"/>
    <property type="match status" value="1"/>
</dbReference>
<dbReference type="GO" id="GO:0004073">
    <property type="term" value="F:aspartate-semialdehyde dehydrogenase activity"/>
    <property type="evidence" value="ECO:0007669"/>
    <property type="project" value="UniProtKB-UniRule"/>
</dbReference>
<dbReference type="CDD" id="cd02316">
    <property type="entry name" value="VcASADH2_like_N"/>
    <property type="match status" value="1"/>
</dbReference>
<dbReference type="InterPro" id="IPR005986">
    <property type="entry name" value="Asp_semialdehyde_DH_beta"/>
</dbReference>
<evidence type="ECO:0000256" key="4">
    <source>
        <dbReference type="ARBA" id="ARBA00022605"/>
    </source>
</evidence>
<evidence type="ECO:0000256" key="6">
    <source>
        <dbReference type="ARBA" id="ARBA00022857"/>
    </source>
</evidence>
<keyword evidence="7" id="KW-0220">Diaminopimelate biosynthesis</keyword>
<dbReference type="InterPro" id="IPR012280">
    <property type="entry name" value="Semialdhyde_DH_dimer_dom"/>
</dbReference>